<dbReference type="InterPro" id="IPR030678">
    <property type="entry name" value="Peptide/Ni-bd"/>
</dbReference>
<name>A0A3L7A9N7_9MICO</name>
<dbReference type="GO" id="GO:0042597">
    <property type="term" value="C:periplasmic space"/>
    <property type="evidence" value="ECO:0007669"/>
    <property type="project" value="UniProtKB-ARBA"/>
</dbReference>
<dbReference type="Proteomes" id="UP000272503">
    <property type="component" value="Unassembled WGS sequence"/>
</dbReference>
<dbReference type="EMBL" id="RCUX01000004">
    <property type="protein sequence ID" value="RLP76568.1"/>
    <property type="molecule type" value="Genomic_DNA"/>
</dbReference>
<dbReference type="GO" id="GO:0015833">
    <property type="term" value="P:peptide transport"/>
    <property type="evidence" value="ECO:0007669"/>
    <property type="project" value="TreeGrafter"/>
</dbReference>
<reference evidence="6 7" key="1">
    <citation type="submission" date="2018-10" db="EMBL/GenBank/DDBJ databases">
        <authorList>
            <person name="Li J."/>
        </authorList>
    </citation>
    <scope>NUCLEOTIDE SEQUENCE [LARGE SCALE GENOMIC DNA]</scope>
    <source>
        <strain evidence="6 7">IF 016277</strain>
    </source>
</reference>
<comment type="caution">
    <text evidence="6">The sequence shown here is derived from an EMBL/GenBank/DDBJ whole genome shotgun (WGS) entry which is preliminary data.</text>
</comment>
<feature type="domain" description="Solute-binding protein family 5" evidence="5">
    <location>
        <begin position="86"/>
        <end position="416"/>
    </location>
</feature>
<evidence type="ECO:0000256" key="2">
    <source>
        <dbReference type="ARBA" id="ARBA00022448"/>
    </source>
</evidence>
<feature type="chain" id="PRO_5038449640" evidence="4">
    <location>
        <begin position="25"/>
        <end position="505"/>
    </location>
</feature>
<dbReference type="GO" id="GO:1904680">
    <property type="term" value="F:peptide transmembrane transporter activity"/>
    <property type="evidence" value="ECO:0007669"/>
    <property type="project" value="TreeGrafter"/>
</dbReference>
<accession>A0A3L7A9N7</accession>
<dbReference type="CDD" id="cd08494">
    <property type="entry name" value="PBP2_NikA_DppA_OppA_like_6"/>
    <property type="match status" value="1"/>
</dbReference>
<dbReference type="Gene3D" id="3.10.105.10">
    <property type="entry name" value="Dipeptide-binding Protein, Domain 3"/>
    <property type="match status" value="1"/>
</dbReference>
<dbReference type="RefSeq" id="WP_121648148.1">
    <property type="nucleotide sequence ID" value="NZ_RCUX01000004.1"/>
</dbReference>
<dbReference type="GO" id="GO:0043190">
    <property type="term" value="C:ATP-binding cassette (ABC) transporter complex"/>
    <property type="evidence" value="ECO:0007669"/>
    <property type="project" value="InterPro"/>
</dbReference>
<dbReference type="PANTHER" id="PTHR30290:SF9">
    <property type="entry name" value="OLIGOPEPTIDE-BINDING PROTEIN APPA"/>
    <property type="match status" value="1"/>
</dbReference>
<evidence type="ECO:0000313" key="6">
    <source>
        <dbReference type="EMBL" id="RLP76568.1"/>
    </source>
</evidence>
<gene>
    <name evidence="6" type="ORF">D9V32_06900</name>
</gene>
<evidence type="ECO:0000259" key="5">
    <source>
        <dbReference type="Pfam" id="PF00496"/>
    </source>
</evidence>
<keyword evidence="7" id="KW-1185">Reference proteome</keyword>
<dbReference type="PROSITE" id="PS51257">
    <property type="entry name" value="PROKAR_LIPOPROTEIN"/>
    <property type="match status" value="1"/>
</dbReference>
<dbReference type="PIRSF" id="PIRSF002741">
    <property type="entry name" value="MppA"/>
    <property type="match status" value="1"/>
</dbReference>
<comment type="similarity">
    <text evidence="1">Belongs to the bacterial solute-binding protein 5 family.</text>
</comment>
<evidence type="ECO:0000313" key="7">
    <source>
        <dbReference type="Proteomes" id="UP000272503"/>
    </source>
</evidence>
<feature type="signal peptide" evidence="4">
    <location>
        <begin position="1"/>
        <end position="24"/>
    </location>
</feature>
<sequence length="505" mass="54860">MSSTRRPRLLVGLAALAISAIALTGCTSNAGSGNGASAGSDKDPINVGSIYEPTSLDPIKGGSSGITEAFTGNVYEGLFRITDDAKVEPLLATGYKVSDDGLTYTFPLRDATFHSGDPVTAEDVVFSLNRVLSPESLGARKKQLSVIENVVATDPKTVTVTLSKKSSSFVYNLGYVWVINHKAKDLTSSEDGSGPYTLADYRKGSSISLAPYAKYWGDKPKNSGIEFHYYTDPTALNNALLTGQVDVITALTSPDAIPQFEKSGDYKIIEGTSTTKELLAFNDRVAPFDNVQVRKAVYSAIDRKKLLESIWDGRGQLIGAMVPPSEPGYLDLKDNNPYDVDLAKKLLAESGHADGFSFTLDTPDSGVHPTVAEFIKGELAKINIDVKINLITDDKWAEKVYGAHDFQATMQDHVNDRDIYFYQNPDFYWGYNNADVQKWLDEAEAAATPQEQSDLIAKANKQISDDAASVWLYLNPQLRVAAKDITGVPVNGMNSLFYVSKIARG</sequence>
<dbReference type="Gene3D" id="3.90.76.10">
    <property type="entry name" value="Dipeptide-binding Protein, Domain 1"/>
    <property type="match status" value="1"/>
</dbReference>
<dbReference type="SUPFAM" id="SSF53850">
    <property type="entry name" value="Periplasmic binding protein-like II"/>
    <property type="match status" value="1"/>
</dbReference>
<dbReference type="AlphaFoldDB" id="A0A3L7A9N7"/>
<dbReference type="Gene3D" id="3.40.190.10">
    <property type="entry name" value="Periplasmic binding protein-like II"/>
    <property type="match status" value="1"/>
</dbReference>
<dbReference type="Pfam" id="PF00496">
    <property type="entry name" value="SBP_bac_5"/>
    <property type="match status" value="1"/>
</dbReference>
<evidence type="ECO:0000256" key="1">
    <source>
        <dbReference type="ARBA" id="ARBA00005695"/>
    </source>
</evidence>
<dbReference type="InterPro" id="IPR039424">
    <property type="entry name" value="SBP_5"/>
</dbReference>
<dbReference type="InterPro" id="IPR000914">
    <property type="entry name" value="SBP_5_dom"/>
</dbReference>
<organism evidence="6 7">
    <name type="scientific">Mycetocola tolaasinivorans</name>
    <dbReference type="NCBI Taxonomy" id="76635"/>
    <lineage>
        <taxon>Bacteria</taxon>
        <taxon>Bacillati</taxon>
        <taxon>Actinomycetota</taxon>
        <taxon>Actinomycetes</taxon>
        <taxon>Micrococcales</taxon>
        <taxon>Microbacteriaceae</taxon>
        <taxon>Mycetocola</taxon>
    </lineage>
</organism>
<evidence type="ECO:0000256" key="4">
    <source>
        <dbReference type="SAM" id="SignalP"/>
    </source>
</evidence>
<keyword evidence="2" id="KW-0813">Transport</keyword>
<keyword evidence="3 4" id="KW-0732">Signal</keyword>
<dbReference type="PANTHER" id="PTHR30290">
    <property type="entry name" value="PERIPLASMIC BINDING COMPONENT OF ABC TRANSPORTER"/>
    <property type="match status" value="1"/>
</dbReference>
<evidence type="ECO:0000256" key="3">
    <source>
        <dbReference type="ARBA" id="ARBA00022729"/>
    </source>
</evidence>
<proteinExistence type="inferred from homology"/>
<protein>
    <submittedName>
        <fullName evidence="6">ABC transporter substrate-binding protein</fullName>
    </submittedName>
</protein>
<dbReference type="OrthoDB" id="9796817at2"/>